<feature type="domain" description="RNA polymerase Rpb7-like N-terminal" evidence="5">
    <location>
        <begin position="9"/>
        <end position="65"/>
    </location>
</feature>
<dbReference type="OrthoDB" id="10256606at2759"/>
<dbReference type="AlphaFoldDB" id="A0A8S9ZXJ6"/>
<evidence type="ECO:0000256" key="4">
    <source>
        <dbReference type="ARBA" id="ARBA00023163"/>
    </source>
</evidence>
<evidence type="ECO:0000256" key="2">
    <source>
        <dbReference type="ARBA" id="ARBA00009307"/>
    </source>
</evidence>
<comment type="similarity">
    <text evidence="2">Belongs to the eukaryotic RPB7/RPC8 RNA polymerase subunit family.</text>
</comment>
<evidence type="ECO:0000313" key="6">
    <source>
        <dbReference type="EMBL" id="KAF7637959.1"/>
    </source>
</evidence>
<keyword evidence="3" id="KW-0240">DNA-directed RNA polymerase</keyword>
<evidence type="ECO:0000259" key="5">
    <source>
        <dbReference type="Pfam" id="PF03876"/>
    </source>
</evidence>
<reference evidence="6" key="1">
    <citation type="journal article" date="2020" name="Ecol. Evol.">
        <title>Genome structure and content of the rice root-knot nematode (Meloidogyne graminicola).</title>
        <authorList>
            <person name="Phan N.T."/>
            <person name="Danchin E.G.J."/>
            <person name="Klopp C."/>
            <person name="Perfus-Barbeoch L."/>
            <person name="Kozlowski D.K."/>
            <person name="Koutsovoulos G.D."/>
            <person name="Lopez-Roques C."/>
            <person name="Bouchez O."/>
            <person name="Zahm M."/>
            <person name="Besnard G."/>
            <person name="Bellafiore S."/>
        </authorList>
    </citation>
    <scope>NUCLEOTIDE SEQUENCE</scope>
    <source>
        <strain evidence="6">VN-18</strain>
    </source>
</reference>
<dbReference type="PANTHER" id="PTHR12709">
    <property type="entry name" value="DNA-DIRECTED RNA POLYMERASE II, III"/>
    <property type="match status" value="1"/>
</dbReference>
<dbReference type="Pfam" id="PF03876">
    <property type="entry name" value="SHS2_Rpb7-N"/>
    <property type="match status" value="1"/>
</dbReference>
<dbReference type="Gene3D" id="3.30.1490.120">
    <property type="entry name" value="RNA polymerase Rpb7-like, N-terminal domain"/>
    <property type="match status" value="1"/>
</dbReference>
<evidence type="ECO:0000256" key="3">
    <source>
        <dbReference type="ARBA" id="ARBA00022478"/>
    </source>
</evidence>
<dbReference type="GO" id="GO:0006384">
    <property type="term" value="P:transcription initiation at RNA polymerase III promoter"/>
    <property type="evidence" value="ECO:0007669"/>
    <property type="project" value="TreeGrafter"/>
</dbReference>
<sequence length="179" mass="20490">MFALTTINHIVEIFPNVLGRDFLSTLIEKINKQFANYVLGVIPNVGLCITFYDFKKIGDSYILPGNASTHTPIVFRYIVFQPIVNEIIEGIISHDEKVQIWYWEYQSEDNITKFYMDPGRRVSYVVSSVSYHNIEPGTSNDSTSAMKIEASMIDMGLGCVDWWDPSNSDEVKQEMNEND</sequence>
<dbReference type="Gene3D" id="2.40.50.140">
    <property type="entry name" value="Nucleic acid-binding proteins"/>
    <property type="match status" value="1"/>
</dbReference>
<comment type="caution">
    <text evidence="6">The sequence shown here is derived from an EMBL/GenBank/DDBJ whole genome shotgun (WGS) entry which is preliminary data.</text>
</comment>
<dbReference type="EMBL" id="JABEBT010000016">
    <property type="protein sequence ID" value="KAF7637959.1"/>
    <property type="molecule type" value="Genomic_DNA"/>
</dbReference>
<comment type="subcellular location">
    <subcellularLocation>
        <location evidence="1">Nucleus</location>
    </subcellularLocation>
</comment>
<dbReference type="Proteomes" id="UP000605970">
    <property type="component" value="Unassembled WGS sequence"/>
</dbReference>
<name>A0A8S9ZXJ6_9BILA</name>
<dbReference type="PANTHER" id="PTHR12709:SF1">
    <property type="entry name" value="DNA-DIRECTED RNA POLYMERASE III SUBUNIT RPC8"/>
    <property type="match status" value="1"/>
</dbReference>
<dbReference type="SUPFAM" id="SSF88798">
    <property type="entry name" value="N-terminal, heterodimerisation domain of RBP7 (RpoE)"/>
    <property type="match status" value="1"/>
</dbReference>
<keyword evidence="4" id="KW-0804">Transcription</keyword>
<evidence type="ECO:0000256" key="1">
    <source>
        <dbReference type="ARBA" id="ARBA00004123"/>
    </source>
</evidence>
<dbReference type="GO" id="GO:0005666">
    <property type="term" value="C:RNA polymerase III complex"/>
    <property type="evidence" value="ECO:0007669"/>
    <property type="project" value="TreeGrafter"/>
</dbReference>
<keyword evidence="7" id="KW-1185">Reference proteome</keyword>
<evidence type="ECO:0000313" key="7">
    <source>
        <dbReference type="Proteomes" id="UP000605970"/>
    </source>
</evidence>
<organism evidence="6 7">
    <name type="scientific">Meloidogyne graminicola</name>
    <dbReference type="NCBI Taxonomy" id="189291"/>
    <lineage>
        <taxon>Eukaryota</taxon>
        <taxon>Metazoa</taxon>
        <taxon>Ecdysozoa</taxon>
        <taxon>Nematoda</taxon>
        <taxon>Chromadorea</taxon>
        <taxon>Rhabditida</taxon>
        <taxon>Tylenchina</taxon>
        <taxon>Tylenchomorpha</taxon>
        <taxon>Tylenchoidea</taxon>
        <taxon>Meloidogynidae</taxon>
        <taxon>Meloidogyninae</taxon>
        <taxon>Meloidogyne</taxon>
    </lineage>
</organism>
<dbReference type="InterPro" id="IPR012340">
    <property type="entry name" value="NA-bd_OB-fold"/>
</dbReference>
<dbReference type="InterPro" id="IPR036898">
    <property type="entry name" value="RNA_pol_Rpb7-like_N_sf"/>
</dbReference>
<accession>A0A8S9ZXJ6</accession>
<dbReference type="InterPro" id="IPR045113">
    <property type="entry name" value="Rpb7-like"/>
</dbReference>
<proteinExistence type="inferred from homology"/>
<dbReference type="InterPro" id="IPR005576">
    <property type="entry name" value="Rpb7-like_N"/>
</dbReference>
<protein>
    <submittedName>
        <fullName evidence="6">RNA_pol_Rbc25 domain-containing protein</fullName>
    </submittedName>
</protein>
<gene>
    <name evidence="6" type="ORF">Mgra_00002664</name>
</gene>